<dbReference type="GO" id="GO:0008515">
    <property type="term" value="F:sucrose transmembrane transporter activity"/>
    <property type="evidence" value="ECO:0007669"/>
    <property type="project" value="UniProtKB-ARBA"/>
</dbReference>
<feature type="transmembrane region" description="Helical" evidence="10">
    <location>
        <begin position="6"/>
        <end position="25"/>
    </location>
</feature>
<comment type="function">
    <text evidence="10">Mediates both low-affinity uptake and efflux of sugar across the membrane.</text>
</comment>
<dbReference type="InterPro" id="IPR047664">
    <property type="entry name" value="SWEET"/>
</dbReference>
<evidence type="ECO:0000256" key="2">
    <source>
        <dbReference type="ARBA" id="ARBA00007809"/>
    </source>
</evidence>
<organism evidence="11 12">
    <name type="scientific">Durio zibethinus</name>
    <name type="common">Durian</name>
    <dbReference type="NCBI Taxonomy" id="66656"/>
    <lineage>
        <taxon>Eukaryota</taxon>
        <taxon>Viridiplantae</taxon>
        <taxon>Streptophyta</taxon>
        <taxon>Embryophyta</taxon>
        <taxon>Tracheophyta</taxon>
        <taxon>Spermatophyta</taxon>
        <taxon>Magnoliopsida</taxon>
        <taxon>eudicotyledons</taxon>
        <taxon>Gunneridae</taxon>
        <taxon>Pentapetalae</taxon>
        <taxon>rosids</taxon>
        <taxon>malvids</taxon>
        <taxon>Malvales</taxon>
        <taxon>Malvaceae</taxon>
        <taxon>Helicteroideae</taxon>
        <taxon>Durio</taxon>
    </lineage>
</organism>
<keyword evidence="4" id="KW-1003">Cell membrane</keyword>
<keyword evidence="5 10" id="KW-0762">Sugar transport</keyword>
<dbReference type="KEGG" id="dzi:111278724"/>
<evidence type="ECO:0000256" key="1">
    <source>
        <dbReference type="ARBA" id="ARBA00004651"/>
    </source>
</evidence>
<dbReference type="FunFam" id="1.20.1280.290:FF:000003">
    <property type="entry name" value="Bidirectional sugar transporter SWEET"/>
    <property type="match status" value="1"/>
</dbReference>
<sequence length="250" mass="28628">MDLHHLSWAFVFGILGNVVSFLVSLAPLPTFYQIYKKKTSEGFQSMPYVVSLLSAIIWIYYALLKNNAMLLITINTFRCVIKIFYIVTYFYFAPKKEKVVTVMHILLFSVFGFGVIVLSTIFLKNPMIRLRVLGYICVAFTLSVFVAPLCIVRKVIKTKSVEYMPFTLSMFLTLGAVLWFIYGLMLKDMIIAIPNILGFIFGILQMIIYAIYKNHPRKVAENPKLKLPEHNTNNIGEVVKAQNIKGNTRD</sequence>
<dbReference type="PANTHER" id="PTHR10791:SF165">
    <property type="entry name" value="BIDIRECTIONAL SUGAR TRANSPORTER SWEET10"/>
    <property type="match status" value="1"/>
</dbReference>
<dbReference type="FunFam" id="1.20.1280.290:FF:000001">
    <property type="entry name" value="Bidirectional sugar transporter SWEET"/>
    <property type="match status" value="1"/>
</dbReference>
<proteinExistence type="inferred from homology"/>
<keyword evidence="3 10" id="KW-0813">Transport</keyword>
<keyword evidence="11" id="KW-1185">Reference proteome</keyword>
<dbReference type="InterPro" id="IPR004316">
    <property type="entry name" value="SWEET_rpt"/>
</dbReference>
<dbReference type="PANTHER" id="PTHR10791">
    <property type="entry name" value="RAG1-ACTIVATING PROTEIN 1"/>
    <property type="match status" value="1"/>
</dbReference>
<dbReference type="Gene3D" id="1.20.1280.290">
    <property type="match status" value="2"/>
</dbReference>
<evidence type="ECO:0000256" key="8">
    <source>
        <dbReference type="ARBA" id="ARBA00022989"/>
    </source>
</evidence>
<dbReference type="RefSeq" id="XP_022721083.1">
    <property type="nucleotide sequence ID" value="XM_022865348.1"/>
</dbReference>
<dbReference type="OrthoDB" id="409725at2759"/>
<feature type="transmembrane region" description="Helical" evidence="10">
    <location>
        <begin position="99"/>
        <end position="122"/>
    </location>
</feature>
<gene>
    <name evidence="12" type="primary">LOC111278724</name>
</gene>
<feature type="transmembrane region" description="Helical" evidence="10">
    <location>
        <begin position="69"/>
        <end position="92"/>
    </location>
</feature>
<dbReference type="GeneID" id="111278724"/>
<feature type="transmembrane region" description="Helical" evidence="10">
    <location>
        <begin position="128"/>
        <end position="151"/>
    </location>
</feature>
<dbReference type="GO" id="GO:0051119">
    <property type="term" value="F:sugar transmembrane transporter activity"/>
    <property type="evidence" value="ECO:0007669"/>
    <property type="project" value="InterPro"/>
</dbReference>
<keyword evidence="6 10" id="KW-0812">Transmembrane</keyword>
<evidence type="ECO:0000256" key="5">
    <source>
        <dbReference type="ARBA" id="ARBA00022597"/>
    </source>
</evidence>
<evidence type="ECO:0000256" key="7">
    <source>
        <dbReference type="ARBA" id="ARBA00022737"/>
    </source>
</evidence>
<reference evidence="12" key="1">
    <citation type="submission" date="2025-08" db="UniProtKB">
        <authorList>
            <consortium name="RefSeq"/>
        </authorList>
    </citation>
    <scope>IDENTIFICATION</scope>
    <source>
        <tissue evidence="12">Fruit stalk</tissue>
    </source>
</reference>
<accession>A0A6P5WYT7</accession>
<dbReference type="AlphaFoldDB" id="A0A6P5WYT7"/>
<feature type="transmembrane region" description="Helical" evidence="10">
    <location>
        <begin position="163"/>
        <end position="185"/>
    </location>
</feature>
<evidence type="ECO:0000256" key="10">
    <source>
        <dbReference type="RuleBase" id="RU910715"/>
    </source>
</evidence>
<evidence type="ECO:0000256" key="4">
    <source>
        <dbReference type="ARBA" id="ARBA00022475"/>
    </source>
</evidence>
<dbReference type="Proteomes" id="UP000515121">
    <property type="component" value="Unplaced"/>
</dbReference>
<evidence type="ECO:0000256" key="6">
    <source>
        <dbReference type="ARBA" id="ARBA00022692"/>
    </source>
</evidence>
<dbReference type="GO" id="GO:0005886">
    <property type="term" value="C:plasma membrane"/>
    <property type="evidence" value="ECO:0007669"/>
    <property type="project" value="UniProtKB-SubCell"/>
</dbReference>
<comment type="subcellular location">
    <subcellularLocation>
        <location evidence="1 10">Cell membrane</location>
        <topology evidence="1 10">Multi-pass membrane protein</topology>
    </subcellularLocation>
</comment>
<evidence type="ECO:0000256" key="9">
    <source>
        <dbReference type="ARBA" id="ARBA00023136"/>
    </source>
</evidence>
<evidence type="ECO:0000313" key="11">
    <source>
        <dbReference type="Proteomes" id="UP000515121"/>
    </source>
</evidence>
<keyword evidence="9 10" id="KW-0472">Membrane</keyword>
<name>A0A6P5WYT7_DURZI</name>
<feature type="transmembrane region" description="Helical" evidence="10">
    <location>
        <begin position="191"/>
        <end position="212"/>
    </location>
</feature>
<dbReference type="Pfam" id="PF03083">
    <property type="entry name" value="MtN3_slv"/>
    <property type="match status" value="2"/>
</dbReference>
<comment type="similarity">
    <text evidence="2 10">Belongs to the SWEET sugar transporter family.</text>
</comment>
<feature type="transmembrane region" description="Helical" evidence="10">
    <location>
        <begin position="46"/>
        <end position="63"/>
    </location>
</feature>
<evidence type="ECO:0000256" key="3">
    <source>
        <dbReference type="ARBA" id="ARBA00022448"/>
    </source>
</evidence>
<evidence type="ECO:0000313" key="12">
    <source>
        <dbReference type="RefSeq" id="XP_022721083.1"/>
    </source>
</evidence>
<protein>
    <recommendedName>
        <fullName evidence="10">Bidirectional sugar transporter SWEET</fullName>
    </recommendedName>
</protein>
<keyword evidence="7" id="KW-0677">Repeat</keyword>
<keyword evidence="8 10" id="KW-1133">Transmembrane helix</keyword>